<dbReference type="Gene3D" id="1.10.630.10">
    <property type="entry name" value="Cytochrome P450"/>
    <property type="match status" value="1"/>
</dbReference>
<dbReference type="GO" id="GO:0004497">
    <property type="term" value="F:monooxygenase activity"/>
    <property type="evidence" value="ECO:0007669"/>
    <property type="project" value="UniProtKB-KW"/>
</dbReference>
<evidence type="ECO:0000256" key="2">
    <source>
        <dbReference type="ARBA" id="ARBA00005179"/>
    </source>
</evidence>
<accession>A0A0D7BKZ7</accession>
<keyword evidence="6 10" id="KW-0560">Oxidoreductase</keyword>
<evidence type="ECO:0000256" key="7">
    <source>
        <dbReference type="ARBA" id="ARBA00023004"/>
    </source>
</evidence>
<feature type="binding site" description="axial binding residue" evidence="9">
    <location>
        <position position="439"/>
    </location>
    <ligand>
        <name>heme</name>
        <dbReference type="ChEBI" id="CHEBI:30413"/>
    </ligand>
    <ligandPart>
        <name>Fe</name>
        <dbReference type="ChEBI" id="CHEBI:18248"/>
    </ligandPart>
</feature>
<reference evidence="12 13" key="1">
    <citation type="journal article" date="2015" name="Fungal Genet. Biol.">
        <title>Evolution of novel wood decay mechanisms in Agaricales revealed by the genome sequences of Fistulina hepatica and Cylindrobasidium torrendii.</title>
        <authorList>
            <person name="Floudas D."/>
            <person name="Held B.W."/>
            <person name="Riley R."/>
            <person name="Nagy L.G."/>
            <person name="Koehler G."/>
            <person name="Ransdell A.S."/>
            <person name="Younus H."/>
            <person name="Chow J."/>
            <person name="Chiniquy J."/>
            <person name="Lipzen A."/>
            <person name="Tritt A."/>
            <person name="Sun H."/>
            <person name="Haridas S."/>
            <person name="LaButti K."/>
            <person name="Ohm R.A."/>
            <person name="Kues U."/>
            <person name="Blanchette R.A."/>
            <person name="Grigoriev I.V."/>
            <person name="Minto R.E."/>
            <person name="Hibbett D.S."/>
        </authorList>
    </citation>
    <scope>NUCLEOTIDE SEQUENCE [LARGE SCALE GENOMIC DNA]</scope>
    <source>
        <strain evidence="12 13">FP15055 ss-10</strain>
    </source>
</reference>
<keyword evidence="7 9" id="KW-0408">Iron</keyword>
<evidence type="ECO:0000256" key="9">
    <source>
        <dbReference type="PIRSR" id="PIRSR602401-1"/>
    </source>
</evidence>
<proteinExistence type="inferred from homology"/>
<dbReference type="GO" id="GO:0020037">
    <property type="term" value="F:heme binding"/>
    <property type="evidence" value="ECO:0007669"/>
    <property type="project" value="InterPro"/>
</dbReference>
<gene>
    <name evidence="12" type="ORF">CYLTODRAFT_451267</name>
</gene>
<evidence type="ECO:0000256" key="4">
    <source>
        <dbReference type="ARBA" id="ARBA00022617"/>
    </source>
</evidence>
<dbReference type="PROSITE" id="PS00086">
    <property type="entry name" value="CYTOCHROME_P450"/>
    <property type="match status" value="1"/>
</dbReference>
<dbReference type="GO" id="GO:0016705">
    <property type="term" value="F:oxidoreductase activity, acting on paired donors, with incorporation or reduction of molecular oxygen"/>
    <property type="evidence" value="ECO:0007669"/>
    <property type="project" value="InterPro"/>
</dbReference>
<dbReference type="EMBL" id="KN880461">
    <property type="protein sequence ID" value="KIY70895.1"/>
    <property type="molecule type" value="Genomic_DNA"/>
</dbReference>
<organism evidence="12 13">
    <name type="scientific">Cylindrobasidium torrendii FP15055 ss-10</name>
    <dbReference type="NCBI Taxonomy" id="1314674"/>
    <lineage>
        <taxon>Eukaryota</taxon>
        <taxon>Fungi</taxon>
        <taxon>Dikarya</taxon>
        <taxon>Basidiomycota</taxon>
        <taxon>Agaricomycotina</taxon>
        <taxon>Agaricomycetes</taxon>
        <taxon>Agaricomycetidae</taxon>
        <taxon>Agaricales</taxon>
        <taxon>Marasmiineae</taxon>
        <taxon>Physalacriaceae</taxon>
        <taxon>Cylindrobasidium</taxon>
    </lineage>
</organism>
<dbReference type="InterPro" id="IPR050364">
    <property type="entry name" value="Cytochrome_P450_fung"/>
</dbReference>
<evidence type="ECO:0000256" key="5">
    <source>
        <dbReference type="ARBA" id="ARBA00022723"/>
    </source>
</evidence>
<dbReference type="CDD" id="cd11065">
    <property type="entry name" value="CYP64-like"/>
    <property type="match status" value="1"/>
</dbReference>
<dbReference type="InterPro" id="IPR001128">
    <property type="entry name" value="Cyt_P450"/>
</dbReference>
<sequence length="514" mass="57991">MSFQLDVPLVLALIVAFGLTVGLVKNHLSRQPLPPGPRGLPILGNALDMMGEHPWVKYTEWSKQYGEIMHISAAGQPIIILSTPHVLAELLDRRGSIYSDRPNLVMGGELAGYEDSVPMGRYGNRLRECRKLMIDTLTPRKAREYFPLEEEKTREFLGELLKSPQDFLHHIRRNIAAIVFDITHGHDLEDGEDTLLVLAERADADFSVTATPGAFMVDAFPVLKYLPRWLNLDWMQKEKIFRQNRDAFLNQPYNMVKEQVAQGIARPSFLSKILEKNPNPTPEQEDVWKWTSGGFYAGGADTSVSAIGSFFLAMSLYPEVQRKAQDEVRKVVGSSRLPLFSDRPYMPYVEALLNEVYRLNPVGPTALPHRSTQDDVYNGYFIPKGSIIFPNSWAVLHDPELYPDPFEFIPERYMDEDAKAKGLNPDPRKFAFGYGRRVCPGQQLADNSLFISITMVLSVFDISPEDPKAPRPDFSKSEGFTSSTISHPEPFKCKIIPSSPEAVSLIKANDPREH</sequence>
<dbReference type="Pfam" id="PF00067">
    <property type="entry name" value="p450"/>
    <property type="match status" value="1"/>
</dbReference>
<dbReference type="InterPro" id="IPR002401">
    <property type="entry name" value="Cyt_P450_E_grp-I"/>
</dbReference>
<dbReference type="GO" id="GO:0005506">
    <property type="term" value="F:iron ion binding"/>
    <property type="evidence" value="ECO:0007669"/>
    <property type="project" value="InterPro"/>
</dbReference>
<protein>
    <submittedName>
        <fullName evidence="12">Cytochrome P450</fullName>
    </submittedName>
</protein>
<evidence type="ECO:0000256" key="3">
    <source>
        <dbReference type="ARBA" id="ARBA00010617"/>
    </source>
</evidence>
<dbReference type="PRINTS" id="PR00385">
    <property type="entry name" value="P450"/>
</dbReference>
<evidence type="ECO:0000256" key="10">
    <source>
        <dbReference type="RuleBase" id="RU000461"/>
    </source>
</evidence>
<dbReference type="InterPro" id="IPR036396">
    <property type="entry name" value="Cyt_P450_sf"/>
</dbReference>
<evidence type="ECO:0000313" key="12">
    <source>
        <dbReference type="EMBL" id="KIY70895.1"/>
    </source>
</evidence>
<dbReference type="PANTHER" id="PTHR46300">
    <property type="entry name" value="P450, PUTATIVE (EUROFUNG)-RELATED-RELATED"/>
    <property type="match status" value="1"/>
</dbReference>
<dbReference type="AlphaFoldDB" id="A0A0D7BKZ7"/>
<comment type="cofactor">
    <cofactor evidence="1 9">
        <name>heme</name>
        <dbReference type="ChEBI" id="CHEBI:30413"/>
    </cofactor>
</comment>
<evidence type="ECO:0000256" key="1">
    <source>
        <dbReference type="ARBA" id="ARBA00001971"/>
    </source>
</evidence>
<feature type="compositionally biased region" description="Basic and acidic residues" evidence="11">
    <location>
        <begin position="467"/>
        <end position="476"/>
    </location>
</feature>
<evidence type="ECO:0000256" key="6">
    <source>
        <dbReference type="ARBA" id="ARBA00023002"/>
    </source>
</evidence>
<evidence type="ECO:0000256" key="11">
    <source>
        <dbReference type="SAM" id="MobiDB-lite"/>
    </source>
</evidence>
<dbReference type="OrthoDB" id="2789670at2759"/>
<dbReference type="PANTHER" id="PTHR46300:SF7">
    <property type="entry name" value="P450, PUTATIVE (EUROFUNG)-RELATED"/>
    <property type="match status" value="1"/>
</dbReference>
<dbReference type="SUPFAM" id="SSF48264">
    <property type="entry name" value="Cytochrome P450"/>
    <property type="match status" value="1"/>
</dbReference>
<keyword evidence="4 9" id="KW-0349">Heme</keyword>
<comment type="pathway">
    <text evidence="2">Secondary metabolite biosynthesis.</text>
</comment>
<keyword evidence="5 9" id="KW-0479">Metal-binding</keyword>
<dbReference type="PRINTS" id="PR00463">
    <property type="entry name" value="EP450I"/>
</dbReference>
<dbReference type="InterPro" id="IPR017972">
    <property type="entry name" value="Cyt_P450_CS"/>
</dbReference>
<evidence type="ECO:0000313" key="13">
    <source>
        <dbReference type="Proteomes" id="UP000054007"/>
    </source>
</evidence>
<keyword evidence="8 10" id="KW-0503">Monooxygenase</keyword>
<dbReference type="STRING" id="1314674.A0A0D7BKZ7"/>
<keyword evidence="13" id="KW-1185">Reference proteome</keyword>
<evidence type="ECO:0000256" key="8">
    <source>
        <dbReference type="ARBA" id="ARBA00023033"/>
    </source>
</evidence>
<dbReference type="Proteomes" id="UP000054007">
    <property type="component" value="Unassembled WGS sequence"/>
</dbReference>
<comment type="similarity">
    <text evidence="3 10">Belongs to the cytochrome P450 family.</text>
</comment>
<name>A0A0D7BKZ7_9AGAR</name>
<feature type="region of interest" description="Disordered" evidence="11">
    <location>
        <begin position="467"/>
        <end position="488"/>
    </location>
</feature>